<accession>A0A5J5G3C6</accession>
<proteinExistence type="predicted"/>
<reference evidence="1 2" key="1">
    <citation type="submission" date="2019-09" db="EMBL/GenBank/DDBJ databases">
        <title>Bacillus ochoae sp. nov., Paenibacillus whitsoniae sp. nov., Paenibacillus spiritus sp. nov. Isolated from the Mars Exploration Rover during spacecraft assembly.</title>
        <authorList>
            <person name="Seuylemezian A."/>
            <person name="Vaishampayan P."/>
        </authorList>
    </citation>
    <scope>NUCLEOTIDE SEQUENCE [LARGE SCALE GENOMIC DNA]</scope>
    <source>
        <strain evidence="1 2">MER_111</strain>
    </source>
</reference>
<comment type="caution">
    <text evidence="1">The sequence shown here is derived from an EMBL/GenBank/DDBJ whole genome shotgun (WGS) entry which is preliminary data.</text>
</comment>
<evidence type="ECO:0000313" key="2">
    <source>
        <dbReference type="Proteomes" id="UP000367750"/>
    </source>
</evidence>
<keyword evidence="2" id="KW-1185">Reference proteome</keyword>
<name>A0A5J5G3C6_9BACL</name>
<dbReference type="Proteomes" id="UP000367750">
    <property type="component" value="Unassembled WGS sequence"/>
</dbReference>
<gene>
    <name evidence="1" type="ORF">F4V43_13895</name>
</gene>
<protein>
    <submittedName>
        <fullName evidence="1">Uncharacterized protein</fullName>
    </submittedName>
</protein>
<organism evidence="1 2">
    <name type="scientific">Paenibacillus spiritus</name>
    <dbReference type="NCBI Taxonomy" id="2496557"/>
    <lineage>
        <taxon>Bacteria</taxon>
        <taxon>Bacillati</taxon>
        <taxon>Bacillota</taxon>
        <taxon>Bacilli</taxon>
        <taxon>Bacillales</taxon>
        <taxon>Paenibacillaceae</taxon>
        <taxon>Paenibacillus</taxon>
    </lineage>
</organism>
<dbReference type="EMBL" id="VYKK01000019">
    <property type="protein sequence ID" value="KAA9001609.1"/>
    <property type="molecule type" value="Genomic_DNA"/>
</dbReference>
<sequence length="153" mass="17529">MNRWFLDIAVYRRRLFDSAGSDEQLTDFILELLPLQRQMRDSGQVVLIIEMLLYTAFSLYRQRDRQAYGYRCLDKLLTENLFRLSRCQLLDIGMVLSELEQRDPETCWLKRAWHERLESCLGCGDLTAASGVPAEPAPLSSGVAGQPAETIGR</sequence>
<dbReference type="AlphaFoldDB" id="A0A5J5G3C6"/>
<dbReference type="RefSeq" id="WP_150458855.1">
    <property type="nucleotide sequence ID" value="NZ_VYKK01000019.1"/>
</dbReference>
<evidence type="ECO:0000313" key="1">
    <source>
        <dbReference type="EMBL" id="KAA9001609.1"/>
    </source>
</evidence>